<name>A0AAD6BRK0_9TELE</name>
<accession>A0AAD6BRK0</accession>
<protein>
    <submittedName>
        <fullName evidence="1">Uncharacterized protein</fullName>
    </submittedName>
</protein>
<proteinExistence type="predicted"/>
<dbReference type="AlphaFoldDB" id="A0AAD6BRK0"/>
<dbReference type="EMBL" id="JAPTMU010000001">
    <property type="protein sequence ID" value="KAJ4949179.1"/>
    <property type="molecule type" value="Genomic_DNA"/>
</dbReference>
<keyword evidence="2" id="KW-1185">Reference proteome</keyword>
<comment type="caution">
    <text evidence="1">The sequence shown here is derived from an EMBL/GenBank/DDBJ whole genome shotgun (WGS) entry which is preliminary data.</text>
</comment>
<evidence type="ECO:0000313" key="1">
    <source>
        <dbReference type="EMBL" id="KAJ4949179.1"/>
    </source>
</evidence>
<sequence length="153" mass="16987">TQERAAVPTSPDLGVSLELFPKNPPLKHVWYAEPTARAACALILGSNHRARRYQRGCWGNTLSPSLEVSAEQRSKWAGMEEITKCSQPHRKPDGPERCMIKGSEVTDFSGKVHFSSTLKQDRAERAWCLACRNQTGGARTFAHLQEGPTAKKK</sequence>
<organism evidence="1 2">
    <name type="scientific">Pogonophryne albipinna</name>
    <dbReference type="NCBI Taxonomy" id="1090488"/>
    <lineage>
        <taxon>Eukaryota</taxon>
        <taxon>Metazoa</taxon>
        <taxon>Chordata</taxon>
        <taxon>Craniata</taxon>
        <taxon>Vertebrata</taxon>
        <taxon>Euteleostomi</taxon>
        <taxon>Actinopterygii</taxon>
        <taxon>Neopterygii</taxon>
        <taxon>Teleostei</taxon>
        <taxon>Neoteleostei</taxon>
        <taxon>Acanthomorphata</taxon>
        <taxon>Eupercaria</taxon>
        <taxon>Perciformes</taxon>
        <taxon>Notothenioidei</taxon>
        <taxon>Pogonophryne</taxon>
    </lineage>
</organism>
<feature type="non-terminal residue" evidence="1">
    <location>
        <position position="153"/>
    </location>
</feature>
<dbReference type="Proteomes" id="UP001219934">
    <property type="component" value="Unassembled WGS sequence"/>
</dbReference>
<evidence type="ECO:0000313" key="2">
    <source>
        <dbReference type="Proteomes" id="UP001219934"/>
    </source>
</evidence>
<reference evidence="1" key="1">
    <citation type="submission" date="2022-11" db="EMBL/GenBank/DDBJ databases">
        <title>Chromosome-level genome of Pogonophryne albipinna.</title>
        <authorList>
            <person name="Jo E."/>
        </authorList>
    </citation>
    <scope>NUCLEOTIDE SEQUENCE</scope>
    <source>
        <strain evidence="1">SGF0006</strain>
        <tissue evidence="1">Muscle</tissue>
    </source>
</reference>
<gene>
    <name evidence="1" type="ORF">JOQ06_020697</name>
</gene>
<feature type="non-terminal residue" evidence="1">
    <location>
        <position position="1"/>
    </location>
</feature>